<protein>
    <submittedName>
        <fullName evidence="2">DUF2125 domain-containing protein</fullName>
    </submittedName>
</protein>
<feature type="transmembrane region" description="Helical" evidence="1">
    <location>
        <begin position="21"/>
        <end position="43"/>
    </location>
</feature>
<keyword evidence="1" id="KW-1133">Transmembrane helix</keyword>
<evidence type="ECO:0000256" key="1">
    <source>
        <dbReference type="SAM" id="Phobius"/>
    </source>
</evidence>
<evidence type="ECO:0000313" key="3">
    <source>
        <dbReference type="Proteomes" id="UP000314011"/>
    </source>
</evidence>
<dbReference type="EMBL" id="VFFF01000002">
    <property type="protein sequence ID" value="TNY31169.1"/>
    <property type="molecule type" value="Genomic_DNA"/>
</dbReference>
<proteinExistence type="predicted"/>
<reference evidence="2 3" key="1">
    <citation type="submission" date="2019-06" db="EMBL/GenBank/DDBJ databases">
        <title>Genome of new Rhodobacteraceae sp. SM1903.</title>
        <authorList>
            <person name="Ren X."/>
        </authorList>
    </citation>
    <scope>NUCLEOTIDE SEQUENCE [LARGE SCALE GENOMIC DNA]</scope>
    <source>
        <strain evidence="2 3">SM1903</strain>
    </source>
</reference>
<accession>A0A5C5GC40</accession>
<organism evidence="2 3">
    <name type="scientific">Pelagovum pacificum</name>
    <dbReference type="NCBI Taxonomy" id="2588711"/>
    <lineage>
        <taxon>Bacteria</taxon>
        <taxon>Pseudomonadati</taxon>
        <taxon>Pseudomonadota</taxon>
        <taxon>Alphaproteobacteria</taxon>
        <taxon>Rhodobacterales</taxon>
        <taxon>Paracoccaceae</taxon>
        <taxon>Pelagovum</taxon>
    </lineage>
</organism>
<sequence>MFSGPPFRCPLNTRRDAGERVTMRILILILLIAAGLYGGYWYLGVRDARADMALFIEGLEDAGWRVEEDGLSIAGFPSRIDTTLTDLSVTAPDGGFGFRVGRLDILRLVYRRDREIIAVGSPAHVIVGGFDADVESERLLASIDVAGSGELGEVVATADRITLPELDREASGIIAAIRPATGVSGDYDVYVSIESLLLNAEEIGPLLLEATLTTDAPLTRDLATDMPAITGFEIRQFEFGGEASESPSDAVETILPGLLAEAQRQ</sequence>
<dbReference type="OrthoDB" id="7625707at2"/>
<keyword evidence="1" id="KW-0812">Transmembrane</keyword>
<dbReference type="AlphaFoldDB" id="A0A5C5GC40"/>
<evidence type="ECO:0000313" key="2">
    <source>
        <dbReference type="EMBL" id="TNY31169.1"/>
    </source>
</evidence>
<dbReference type="Proteomes" id="UP000314011">
    <property type="component" value="Unassembled WGS sequence"/>
</dbReference>
<dbReference type="InterPro" id="IPR018666">
    <property type="entry name" value="DUF2125"/>
</dbReference>
<gene>
    <name evidence="2" type="ORF">FHY64_14145</name>
</gene>
<dbReference type="Pfam" id="PF09898">
    <property type="entry name" value="DUF2125"/>
    <property type="match status" value="1"/>
</dbReference>
<keyword evidence="3" id="KW-1185">Reference proteome</keyword>
<keyword evidence="1" id="KW-0472">Membrane</keyword>
<comment type="caution">
    <text evidence="2">The sequence shown here is derived from an EMBL/GenBank/DDBJ whole genome shotgun (WGS) entry which is preliminary data.</text>
</comment>
<name>A0A5C5GC40_9RHOB</name>